<feature type="compositionally biased region" description="Polar residues" evidence="1">
    <location>
        <begin position="99"/>
        <end position="110"/>
    </location>
</feature>
<protein>
    <submittedName>
        <fullName evidence="2">Uncharacterized protein</fullName>
    </submittedName>
</protein>
<dbReference type="OrthoDB" id="2537141at2759"/>
<sequence length="538" mass="60913">MKIRKHTVNDNFHASNVARSRLTLKPHTHRGIFNRGKTSPPVKMRQDLCFSEMEFLSNKPPTIQEPVNTGYQLRGDGGLNSPQMNNNPLALPATVVMKDQQQACHASPNQDQDRPPVHTNKSAQYKNQGDGSSDRTAILYSWSETVRLSLPPQDPFEAYTERLLNANLDTYDTNDKDMISNQPKKYWNLEELAYLLEQRTALWDSNTDVPTGSTNQNTNNTNIKSLKRKRASLIEQEVPVQTTSAARINGNCYYYYSNNNIEQHISSETPNNQVSEVEAAAPSKGGINIKNRSTQALLEDNTMERTQTQEQDDIMDVLMEDFTLYSGESSFNPFSLPSEDMGRIPYFGQSDEPSMSKRLEASMWPYRQNQNRDMTDAAEPLLSDRTLIKQALSAAYDVIMNPEKDPLYNGHTYDEKMDSAMKSGPTSVCSDEDAYQVSETFQDPSTGGHFGKPLLGQALPSYPYRATGEKQLLDPMDWNYTAFRSPPVEHFPETICSASEMQGLKIEAESRPCFKTKLEFQASLHSELGKFWRPQKLY</sequence>
<evidence type="ECO:0000256" key="1">
    <source>
        <dbReference type="SAM" id="MobiDB-lite"/>
    </source>
</evidence>
<dbReference type="EMBL" id="ML742033">
    <property type="protein sequence ID" value="KAE8154039.1"/>
    <property type="molecule type" value="Genomic_DNA"/>
</dbReference>
<proteinExistence type="predicted"/>
<feature type="compositionally biased region" description="Polar residues" evidence="1">
    <location>
        <begin position="119"/>
        <end position="134"/>
    </location>
</feature>
<gene>
    <name evidence="2" type="ORF">BDV25DRAFT_136407</name>
</gene>
<accession>A0A5N6U6I2</accession>
<reference evidence="2 3" key="1">
    <citation type="submission" date="2019-04" db="EMBL/GenBank/DDBJ databases">
        <title>Friends and foes A comparative genomics study of 23 Aspergillus species from section Flavi.</title>
        <authorList>
            <consortium name="DOE Joint Genome Institute"/>
            <person name="Kjaerbolling I."/>
            <person name="Vesth T."/>
            <person name="Frisvad J.C."/>
            <person name="Nybo J.L."/>
            <person name="Theobald S."/>
            <person name="Kildgaard S."/>
            <person name="Isbrandt T."/>
            <person name="Kuo A."/>
            <person name="Sato A."/>
            <person name="Lyhne E.K."/>
            <person name="Kogle M.E."/>
            <person name="Wiebenga A."/>
            <person name="Kun R.S."/>
            <person name="Lubbers R.J."/>
            <person name="Makela M.R."/>
            <person name="Barry K."/>
            <person name="Chovatia M."/>
            <person name="Clum A."/>
            <person name="Daum C."/>
            <person name="Haridas S."/>
            <person name="He G."/>
            <person name="LaButti K."/>
            <person name="Lipzen A."/>
            <person name="Mondo S."/>
            <person name="Riley R."/>
            <person name="Salamov A."/>
            <person name="Simmons B.A."/>
            <person name="Magnuson J.K."/>
            <person name="Henrissat B."/>
            <person name="Mortensen U.H."/>
            <person name="Larsen T.O."/>
            <person name="Devries R.P."/>
            <person name="Grigoriev I.V."/>
            <person name="Machida M."/>
            <person name="Baker S.E."/>
            <person name="Andersen M.R."/>
        </authorList>
    </citation>
    <scope>NUCLEOTIDE SEQUENCE [LARGE SCALE GENOMIC DNA]</scope>
    <source>
        <strain evidence="2 3">IBT 18842</strain>
    </source>
</reference>
<keyword evidence="3" id="KW-1185">Reference proteome</keyword>
<feature type="region of interest" description="Disordered" evidence="1">
    <location>
        <begin position="99"/>
        <end position="134"/>
    </location>
</feature>
<dbReference type="Proteomes" id="UP000325780">
    <property type="component" value="Unassembled WGS sequence"/>
</dbReference>
<name>A0A5N6U6I2_ASPAV</name>
<evidence type="ECO:0000313" key="2">
    <source>
        <dbReference type="EMBL" id="KAE8154039.1"/>
    </source>
</evidence>
<evidence type="ECO:0000313" key="3">
    <source>
        <dbReference type="Proteomes" id="UP000325780"/>
    </source>
</evidence>
<dbReference type="AlphaFoldDB" id="A0A5N6U6I2"/>
<organism evidence="2 3">
    <name type="scientific">Aspergillus avenaceus</name>
    <dbReference type="NCBI Taxonomy" id="36643"/>
    <lineage>
        <taxon>Eukaryota</taxon>
        <taxon>Fungi</taxon>
        <taxon>Dikarya</taxon>
        <taxon>Ascomycota</taxon>
        <taxon>Pezizomycotina</taxon>
        <taxon>Eurotiomycetes</taxon>
        <taxon>Eurotiomycetidae</taxon>
        <taxon>Eurotiales</taxon>
        <taxon>Aspergillaceae</taxon>
        <taxon>Aspergillus</taxon>
        <taxon>Aspergillus subgen. Circumdati</taxon>
    </lineage>
</organism>